<evidence type="ECO:0000313" key="1">
    <source>
        <dbReference type="EMBL" id="JAE27227.1"/>
    </source>
</evidence>
<sequence length="32" mass="3571">MTCWHGIMAPHSSQLLRKISCGLREIASANCR</sequence>
<protein>
    <submittedName>
        <fullName evidence="1">Uncharacterized protein</fullName>
    </submittedName>
</protein>
<proteinExistence type="predicted"/>
<dbReference type="EMBL" id="GBRH01170669">
    <property type="protein sequence ID" value="JAE27227.1"/>
    <property type="molecule type" value="Transcribed_RNA"/>
</dbReference>
<organism evidence="1">
    <name type="scientific">Arundo donax</name>
    <name type="common">Giant reed</name>
    <name type="synonym">Donax arundinaceus</name>
    <dbReference type="NCBI Taxonomy" id="35708"/>
    <lineage>
        <taxon>Eukaryota</taxon>
        <taxon>Viridiplantae</taxon>
        <taxon>Streptophyta</taxon>
        <taxon>Embryophyta</taxon>
        <taxon>Tracheophyta</taxon>
        <taxon>Spermatophyta</taxon>
        <taxon>Magnoliopsida</taxon>
        <taxon>Liliopsida</taxon>
        <taxon>Poales</taxon>
        <taxon>Poaceae</taxon>
        <taxon>PACMAD clade</taxon>
        <taxon>Arundinoideae</taxon>
        <taxon>Arundineae</taxon>
        <taxon>Arundo</taxon>
    </lineage>
</organism>
<reference evidence="1" key="1">
    <citation type="submission" date="2014-09" db="EMBL/GenBank/DDBJ databases">
        <authorList>
            <person name="Magalhaes I.L.F."/>
            <person name="Oliveira U."/>
            <person name="Santos F.R."/>
            <person name="Vidigal T.H.D.A."/>
            <person name="Brescovit A.D."/>
            <person name="Santos A.J."/>
        </authorList>
    </citation>
    <scope>NUCLEOTIDE SEQUENCE</scope>
    <source>
        <tissue evidence="1">Shoot tissue taken approximately 20 cm above the soil surface</tissue>
    </source>
</reference>
<reference evidence="1" key="2">
    <citation type="journal article" date="2015" name="Data Brief">
        <title>Shoot transcriptome of the giant reed, Arundo donax.</title>
        <authorList>
            <person name="Barrero R.A."/>
            <person name="Guerrero F.D."/>
            <person name="Moolhuijzen P."/>
            <person name="Goolsby J.A."/>
            <person name="Tidwell J."/>
            <person name="Bellgard S.E."/>
            <person name="Bellgard M.I."/>
        </authorList>
    </citation>
    <scope>NUCLEOTIDE SEQUENCE</scope>
    <source>
        <tissue evidence="1">Shoot tissue taken approximately 20 cm above the soil surface</tissue>
    </source>
</reference>
<accession>A0A0A9GS15</accession>
<name>A0A0A9GS15_ARUDO</name>
<dbReference type="AlphaFoldDB" id="A0A0A9GS15"/>